<comment type="caution">
    <text evidence="2">The sequence shown here is derived from an EMBL/GenBank/DDBJ whole genome shotgun (WGS) entry which is preliminary data.</text>
</comment>
<dbReference type="VEuPathDB" id="FungiDB:P170DRAFT_462309"/>
<dbReference type="Proteomes" id="UP000234275">
    <property type="component" value="Unassembled WGS sequence"/>
</dbReference>
<dbReference type="EMBL" id="MSFO01000002">
    <property type="protein sequence ID" value="PLB52339.1"/>
    <property type="molecule type" value="Genomic_DNA"/>
</dbReference>
<feature type="compositionally biased region" description="Basic and acidic residues" evidence="1">
    <location>
        <begin position="96"/>
        <end position="106"/>
    </location>
</feature>
<feature type="compositionally biased region" description="Polar residues" evidence="1">
    <location>
        <begin position="86"/>
        <end position="95"/>
    </location>
</feature>
<feature type="compositionally biased region" description="Polar residues" evidence="1">
    <location>
        <begin position="242"/>
        <end position="269"/>
    </location>
</feature>
<feature type="region of interest" description="Disordered" evidence="1">
    <location>
        <begin position="230"/>
        <end position="286"/>
    </location>
</feature>
<reference evidence="2 3" key="1">
    <citation type="submission" date="2016-12" db="EMBL/GenBank/DDBJ databases">
        <title>The genomes of Aspergillus section Nigri reveals drivers in fungal speciation.</title>
        <authorList>
            <consortium name="DOE Joint Genome Institute"/>
            <person name="Vesth T.C."/>
            <person name="Nybo J."/>
            <person name="Theobald S."/>
            <person name="Brandl J."/>
            <person name="Frisvad J.C."/>
            <person name="Nielsen K.F."/>
            <person name="Lyhne E.K."/>
            <person name="Kogle M.E."/>
            <person name="Kuo A."/>
            <person name="Riley R."/>
            <person name="Clum A."/>
            <person name="Nolan M."/>
            <person name="Lipzen A."/>
            <person name="Salamov A."/>
            <person name="Henrissat B."/>
            <person name="Wiebenga A."/>
            <person name="De Vries R.P."/>
            <person name="Grigoriev I.V."/>
            <person name="Mortensen U.H."/>
            <person name="Andersen M.R."/>
            <person name="Baker S.E."/>
        </authorList>
    </citation>
    <scope>NUCLEOTIDE SEQUENCE [LARGE SCALE GENOMIC DNA]</scope>
    <source>
        <strain evidence="2 3">IBT 23096</strain>
    </source>
</reference>
<accession>A0A2I2GHJ2</accession>
<organism evidence="2 3">
    <name type="scientific">Aspergillus steynii IBT 23096</name>
    <dbReference type="NCBI Taxonomy" id="1392250"/>
    <lineage>
        <taxon>Eukaryota</taxon>
        <taxon>Fungi</taxon>
        <taxon>Dikarya</taxon>
        <taxon>Ascomycota</taxon>
        <taxon>Pezizomycotina</taxon>
        <taxon>Eurotiomycetes</taxon>
        <taxon>Eurotiomycetidae</taxon>
        <taxon>Eurotiales</taxon>
        <taxon>Aspergillaceae</taxon>
        <taxon>Aspergillus</taxon>
        <taxon>Aspergillus subgen. Circumdati</taxon>
    </lineage>
</organism>
<dbReference type="RefSeq" id="XP_024707641.1">
    <property type="nucleotide sequence ID" value="XM_024852095.1"/>
</dbReference>
<evidence type="ECO:0000313" key="3">
    <source>
        <dbReference type="Proteomes" id="UP000234275"/>
    </source>
</evidence>
<dbReference type="AlphaFoldDB" id="A0A2I2GHJ2"/>
<feature type="compositionally biased region" description="Low complexity" evidence="1">
    <location>
        <begin position="134"/>
        <end position="155"/>
    </location>
</feature>
<gene>
    <name evidence="2" type="ORF">P170DRAFT_462309</name>
</gene>
<feature type="region of interest" description="Disordered" evidence="1">
    <location>
        <begin position="83"/>
        <end position="167"/>
    </location>
</feature>
<dbReference type="GeneID" id="36559793"/>
<keyword evidence="3" id="KW-1185">Reference proteome</keyword>
<name>A0A2I2GHJ2_9EURO</name>
<evidence type="ECO:0000256" key="1">
    <source>
        <dbReference type="SAM" id="MobiDB-lite"/>
    </source>
</evidence>
<proteinExistence type="predicted"/>
<feature type="compositionally biased region" description="Polar residues" evidence="1">
    <location>
        <begin position="111"/>
        <end position="131"/>
    </location>
</feature>
<protein>
    <submittedName>
        <fullName evidence="2">Uncharacterized protein</fullName>
    </submittedName>
</protein>
<sequence>MSNNPHDRHQQTVLQMIDDYSRITQQFNAFEQAFHRIQGEFNRFNQQFNGQIISLLSSYQYRTPSQEQPAIETIEQPHIIKHEVQSSDTQGQTKPETQRPDGRSISEAEQPYNNESEVHTSDTQSHTPSDAESTDYSSISESQSIDYSSISRSESVPLDTETENEHDADISSYKKEYIFCVSCIKKWRNLHRAGVENEKLPDCKWGGGIGAQKKCEYCNHKKVPCDIPLKNVDDDEGKNLEIQPQLNDGEQNNRAVQATPVKQTHQQQPRDPLQRQVHITKESSEG</sequence>
<evidence type="ECO:0000313" key="2">
    <source>
        <dbReference type="EMBL" id="PLB52339.1"/>
    </source>
</evidence>